<dbReference type="EMBL" id="CP025938">
    <property type="protein sequence ID" value="AUS05793.1"/>
    <property type="molecule type" value="Genomic_DNA"/>
</dbReference>
<sequence length="85" mass="9832">MSCFGIKIRLKKLLKNNQKKSIVGLIKGCMFAAAKNSRSVGGEEFIKQFWLLRFKAKKTLKKISKKHCEFKKRVLHLHPLSKETS</sequence>
<protein>
    <submittedName>
        <fullName evidence="1">Uncharacterized protein</fullName>
    </submittedName>
</protein>
<reference evidence="3" key="1">
    <citation type="submission" date="2018-01" db="EMBL/GenBank/DDBJ databases">
        <title>Complete genome of Tamlana sp. UJ94.</title>
        <authorList>
            <person name="Jung J."/>
            <person name="Chung D."/>
            <person name="Bae S.S."/>
            <person name="Baek K."/>
        </authorList>
    </citation>
    <scope>NUCLEOTIDE SEQUENCE [LARGE SCALE GENOMIC DNA]</scope>
    <source>
        <strain evidence="3">UJ94</strain>
    </source>
</reference>
<reference evidence="1" key="2">
    <citation type="journal article" date="2019" name="Int. J. Syst. Evol. Microbiol.">
        <title>Tamlana carrageenivorans sp. nov., a carrageenan-degrading bacterium isolated from seawater.</title>
        <authorList>
            <person name="Jung J."/>
            <person name="Bae S.S."/>
            <person name="Chung D."/>
            <person name="Baek K."/>
        </authorList>
    </citation>
    <scope>NUCLEOTIDE SEQUENCE</scope>
    <source>
        <strain evidence="1">UJ94</strain>
    </source>
</reference>
<keyword evidence="3" id="KW-1185">Reference proteome</keyword>
<name>A0A2I7SIQ1_9FLAO</name>
<dbReference type="EMBL" id="CP025938">
    <property type="protein sequence ID" value="AUS05917.1"/>
    <property type="molecule type" value="Genomic_DNA"/>
</dbReference>
<dbReference type="KEGG" id="taj:C1A40_10085"/>
<proteinExistence type="predicted"/>
<dbReference type="Proteomes" id="UP000236592">
    <property type="component" value="Chromosome"/>
</dbReference>
<organism evidence="1 3">
    <name type="scientific">Pseudotamlana carrageenivorans</name>
    <dbReference type="NCBI Taxonomy" id="2069432"/>
    <lineage>
        <taxon>Bacteria</taxon>
        <taxon>Pseudomonadati</taxon>
        <taxon>Bacteroidota</taxon>
        <taxon>Flavobacteriia</taxon>
        <taxon>Flavobacteriales</taxon>
        <taxon>Flavobacteriaceae</taxon>
        <taxon>Pseudotamlana</taxon>
    </lineage>
</organism>
<dbReference type="KEGG" id="taj:C1A40_10810"/>
<evidence type="ECO:0000313" key="2">
    <source>
        <dbReference type="EMBL" id="AUS05917.1"/>
    </source>
</evidence>
<evidence type="ECO:0000313" key="3">
    <source>
        <dbReference type="Proteomes" id="UP000236592"/>
    </source>
</evidence>
<accession>A0A2I7SIQ1</accession>
<dbReference type="AlphaFoldDB" id="A0A2I7SIQ1"/>
<gene>
    <name evidence="1" type="ORF">C1A40_10085</name>
    <name evidence="2" type="ORF">C1A40_10810</name>
</gene>
<evidence type="ECO:0000313" key="1">
    <source>
        <dbReference type="EMBL" id="AUS05793.1"/>
    </source>
</evidence>